<evidence type="ECO:0000313" key="22">
    <source>
        <dbReference type="EMBL" id="TIC85208.1"/>
    </source>
</evidence>
<dbReference type="Proteomes" id="UP000308891">
    <property type="component" value="Unassembled WGS sequence"/>
</dbReference>
<accession>A0A4T0V121</accession>
<dbReference type="Gene3D" id="3.40.50.1000">
    <property type="entry name" value="HAD superfamily/HAD-like"/>
    <property type="match status" value="1"/>
</dbReference>
<evidence type="ECO:0000256" key="11">
    <source>
        <dbReference type="ARBA" id="ARBA00022840"/>
    </source>
</evidence>
<evidence type="ECO:0000256" key="12">
    <source>
        <dbReference type="ARBA" id="ARBA00022842"/>
    </source>
</evidence>
<feature type="transmembrane region" description="Helical" evidence="20">
    <location>
        <begin position="191"/>
        <end position="209"/>
    </location>
</feature>
<keyword evidence="13" id="KW-1278">Translocase</keyword>
<dbReference type="EC" id="7.2.2.8" evidence="3"/>
<evidence type="ECO:0000256" key="18">
    <source>
        <dbReference type="ARBA" id="ARBA00033239"/>
    </source>
</evidence>
<organism evidence="22 23">
    <name type="scientific">Crenobacter intestini</name>
    <dbReference type="NCBI Taxonomy" id="2563443"/>
    <lineage>
        <taxon>Bacteria</taxon>
        <taxon>Pseudomonadati</taxon>
        <taxon>Pseudomonadota</taxon>
        <taxon>Betaproteobacteria</taxon>
        <taxon>Neisseriales</taxon>
        <taxon>Neisseriaceae</taxon>
        <taxon>Crenobacter</taxon>
    </lineage>
</organism>
<dbReference type="InterPro" id="IPR006121">
    <property type="entry name" value="HMA_dom"/>
</dbReference>
<dbReference type="GO" id="GO:0060003">
    <property type="term" value="P:copper ion export"/>
    <property type="evidence" value="ECO:0007669"/>
    <property type="project" value="UniProtKB-ARBA"/>
</dbReference>
<dbReference type="Gene3D" id="2.70.150.10">
    <property type="entry name" value="Calcium-transporting ATPase, cytoplasmic transduction domain A"/>
    <property type="match status" value="1"/>
</dbReference>
<comment type="catalytic activity">
    <reaction evidence="19">
        <text>Cu(+)(in) + ATP + H2O = Cu(+)(out) + ADP + phosphate + H(+)</text>
        <dbReference type="Rhea" id="RHEA:25792"/>
        <dbReference type="ChEBI" id="CHEBI:15377"/>
        <dbReference type="ChEBI" id="CHEBI:15378"/>
        <dbReference type="ChEBI" id="CHEBI:30616"/>
        <dbReference type="ChEBI" id="CHEBI:43474"/>
        <dbReference type="ChEBI" id="CHEBI:49552"/>
        <dbReference type="ChEBI" id="CHEBI:456216"/>
        <dbReference type="EC" id="7.2.2.8"/>
    </reaction>
</comment>
<dbReference type="PROSITE" id="PS00154">
    <property type="entry name" value="ATPASE_E1_E2"/>
    <property type="match status" value="1"/>
</dbReference>
<evidence type="ECO:0000256" key="17">
    <source>
        <dbReference type="ARBA" id="ARBA00023136"/>
    </source>
</evidence>
<keyword evidence="4" id="KW-0813">Transport</keyword>
<protein>
    <recommendedName>
        <fullName evidence="3">P-type Cu(+) transporter</fullName>
        <ecNumber evidence="3">7.2.2.8</ecNumber>
    </recommendedName>
    <alternativeName>
        <fullName evidence="18">Cu(+)-exporting ATPase</fullName>
    </alternativeName>
</protein>
<evidence type="ECO:0000256" key="15">
    <source>
        <dbReference type="ARBA" id="ARBA00023008"/>
    </source>
</evidence>
<keyword evidence="6" id="KW-0597">Phosphoprotein</keyword>
<keyword evidence="9 20" id="KW-0547">Nucleotide-binding</keyword>
<evidence type="ECO:0000256" key="19">
    <source>
        <dbReference type="ARBA" id="ARBA00049289"/>
    </source>
</evidence>
<keyword evidence="14 20" id="KW-1133">Transmembrane helix</keyword>
<evidence type="ECO:0000256" key="10">
    <source>
        <dbReference type="ARBA" id="ARBA00022796"/>
    </source>
</evidence>
<evidence type="ECO:0000256" key="3">
    <source>
        <dbReference type="ARBA" id="ARBA00012517"/>
    </source>
</evidence>
<dbReference type="FunFam" id="3.30.70.100:FF:000005">
    <property type="entry name" value="Copper-exporting P-type ATPase A"/>
    <property type="match status" value="1"/>
</dbReference>
<keyword evidence="12" id="KW-0460">Magnesium</keyword>
<dbReference type="InterPro" id="IPR001757">
    <property type="entry name" value="P_typ_ATPase"/>
</dbReference>
<evidence type="ECO:0000313" key="23">
    <source>
        <dbReference type="Proteomes" id="UP000308891"/>
    </source>
</evidence>
<dbReference type="InterPro" id="IPR023299">
    <property type="entry name" value="ATPase_P-typ_cyto_dom_N"/>
</dbReference>
<dbReference type="GO" id="GO:0016887">
    <property type="term" value="F:ATP hydrolysis activity"/>
    <property type="evidence" value="ECO:0007669"/>
    <property type="project" value="InterPro"/>
</dbReference>
<dbReference type="SUPFAM" id="SSF55008">
    <property type="entry name" value="HMA, heavy metal-associated domain"/>
    <property type="match status" value="2"/>
</dbReference>
<dbReference type="GO" id="GO:0005524">
    <property type="term" value="F:ATP binding"/>
    <property type="evidence" value="ECO:0007669"/>
    <property type="project" value="UniProtKB-UniRule"/>
</dbReference>
<dbReference type="InterPro" id="IPR023214">
    <property type="entry name" value="HAD_sf"/>
</dbReference>
<feature type="transmembrane region" description="Helical" evidence="20">
    <location>
        <begin position="159"/>
        <end position="185"/>
    </location>
</feature>
<feature type="transmembrane region" description="Helical" evidence="20">
    <location>
        <begin position="402"/>
        <end position="426"/>
    </location>
</feature>
<comment type="similarity">
    <text evidence="2 20">Belongs to the cation transport ATPase (P-type) (TC 3.A.3) family. Type IB subfamily.</text>
</comment>
<feature type="transmembrane region" description="Helical" evidence="20">
    <location>
        <begin position="432"/>
        <end position="461"/>
    </location>
</feature>
<evidence type="ECO:0000256" key="4">
    <source>
        <dbReference type="ARBA" id="ARBA00022448"/>
    </source>
</evidence>
<evidence type="ECO:0000256" key="2">
    <source>
        <dbReference type="ARBA" id="ARBA00006024"/>
    </source>
</evidence>
<dbReference type="SFLD" id="SFLDF00027">
    <property type="entry name" value="p-type_atpase"/>
    <property type="match status" value="1"/>
</dbReference>
<gene>
    <name evidence="22" type="ORF">E5K04_04205</name>
</gene>
<feature type="transmembrane region" description="Helical" evidence="20">
    <location>
        <begin position="738"/>
        <end position="755"/>
    </location>
</feature>
<evidence type="ECO:0000256" key="20">
    <source>
        <dbReference type="RuleBase" id="RU362081"/>
    </source>
</evidence>
<dbReference type="AlphaFoldDB" id="A0A4T0V121"/>
<dbReference type="CDD" id="cd00371">
    <property type="entry name" value="HMA"/>
    <property type="match status" value="2"/>
</dbReference>
<dbReference type="InterPro" id="IPR018303">
    <property type="entry name" value="ATPase_P-typ_P_site"/>
</dbReference>
<dbReference type="GO" id="GO:0055070">
    <property type="term" value="P:copper ion homeostasis"/>
    <property type="evidence" value="ECO:0007669"/>
    <property type="project" value="TreeGrafter"/>
</dbReference>
<comment type="subcellular location">
    <subcellularLocation>
        <location evidence="1">Cell membrane</location>
        <topology evidence="1">Multi-pass membrane protein</topology>
    </subcellularLocation>
</comment>
<dbReference type="EMBL" id="STGJ01000003">
    <property type="protein sequence ID" value="TIC85208.1"/>
    <property type="molecule type" value="Genomic_DNA"/>
</dbReference>
<dbReference type="FunFam" id="2.70.150.10:FF:000020">
    <property type="entry name" value="Copper-exporting P-type ATPase A"/>
    <property type="match status" value="1"/>
</dbReference>
<dbReference type="NCBIfam" id="TIGR01525">
    <property type="entry name" value="ATPase-IB_hvy"/>
    <property type="match status" value="1"/>
</dbReference>
<keyword evidence="15" id="KW-0186">Copper</keyword>
<dbReference type="Gene3D" id="3.40.1110.10">
    <property type="entry name" value="Calcium-transporting ATPase, cytoplasmic domain N"/>
    <property type="match status" value="1"/>
</dbReference>
<keyword evidence="11 20" id="KW-0067">ATP-binding</keyword>
<evidence type="ECO:0000256" key="16">
    <source>
        <dbReference type="ARBA" id="ARBA00023065"/>
    </source>
</evidence>
<feature type="domain" description="HMA" evidence="21">
    <location>
        <begin position="4"/>
        <end position="69"/>
    </location>
</feature>
<feature type="domain" description="HMA" evidence="21">
    <location>
        <begin position="71"/>
        <end position="136"/>
    </location>
</feature>
<dbReference type="Pfam" id="PF00403">
    <property type="entry name" value="HMA"/>
    <property type="match status" value="2"/>
</dbReference>
<evidence type="ECO:0000256" key="7">
    <source>
        <dbReference type="ARBA" id="ARBA00022692"/>
    </source>
</evidence>
<dbReference type="InterPro" id="IPR036163">
    <property type="entry name" value="HMA_dom_sf"/>
</dbReference>
<dbReference type="Pfam" id="PF00702">
    <property type="entry name" value="Hydrolase"/>
    <property type="match status" value="1"/>
</dbReference>
<evidence type="ECO:0000256" key="9">
    <source>
        <dbReference type="ARBA" id="ARBA00022741"/>
    </source>
</evidence>
<keyword evidence="5 20" id="KW-1003">Cell membrane</keyword>
<feature type="transmembrane region" description="Helical" evidence="20">
    <location>
        <begin position="251"/>
        <end position="269"/>
    </location>
</feature>
<comment type="caution">
    <text evidence="22">The sequence shown here is derived from an EMBL/GenBank/DDBJ whole genome shotgun (WGS) entry which is preliminary data.</text>
</comment>
<keyword evidence="16" id="KW-0406">Ion transport</keyword>
<evidence type="ECO:0000259" key="21">
    <source>
        <dbReference type="PROSITE" id="PS50846"/>
    </source>
</evidence>
<evidence type="ECO:0000256" key="5">
    <source>
        <dbReference type="ARBA" id="ARBA00022475"/>
    </source>
</evidence>
<keyword evidence="23" id="KW-1185">Reference proteome</keyword>
<evidence type="ECO:0000256" key="14">
    <source>
        <dbReference type="ARBA" id="ARBA00022989"/>
    </source>
</evidence>
<dbReference type="GO" id="GO:0005507">
    <property type="term" value="F:copper ion binding"/>
    <property type="evidence" value="ECO:0007669"/>
    <property type="project" value="TreeGrafter"/>
</dbReference>
<dbReference type="InterPro" id="IPR017969">
    <property type="entry name" value="Heavy-metal-associated_CS"/>
</dbReference>
<dbReference type="CDD" id="cd02094">
    <property type="entry name" value="P-type_ATPase_Cu-like"/>
    <property type="match status" value="1"/>
</dbReference>
<dbReference type="InterPro" id="IPR023298">
    <property type="entry name" value="ATPase_P-typ_TM_dom_sf"/>
</dbReference>
<dbReference type="Pfam" id="PF00122">
    <property type="entry name" value="E1-E2_ATPase"/>
    <property type="match status" value="1"/>
</dbReference>
<dbReference type="OrthoDB" id="8552908at2"/>
<name>A0A4T0V121_9NEIS</name>
<dbReference type="PANTHER" id="PTHR43520">
    <property type="entry name" value="ATP7, ISOFORM B"/>
    <property type="match status" value="1"/>
</dbReference>
<feature type="transmembrane region" description="Helical" evidence="20">
    <location>
        <begin position="221"/>
        <end position="245"/>
    </location>
</feature>
<evidence type="ECO:0000256" key="13">
    <source>
        <dbReference type="ARBA" id="ARBA00022967"/>
    </source>
</evidence>
<keyword evidence="10" id="KW-0187">Copper transport</keyword>
<feature type="transmembrane region" description="Helical" evidence="20">
    <location>
        <begin position="761"/>
        <end position="781"/>
    </location>
</feature>
<reference evidence="22 23" key="1">
    <citation type="submission" date="2019-04" db="EMBL/GenBank/DDBJ databases">
        <title>Crenobacter sp. nov.</title>
        <authorList>
            <person name="Shi S."/>
        </authorList>
    </citation>
    <scope>NUCLEOTIDE SEQUENCE [LARGE SCALE GENOMIC DNA]</scope>
    <source>
        <strain evidence="22 23">GY 70310</strain>
    </source>
</reference>
<dbReference type="SUPFAM" id="SSF81653">
    <property type="entry name" value="Calcium ATPase, transduction domain A"/>
    <property type="match status" value="1"/>
</dbReference>
<keyword evidence="8 20" id="KW-0479">Metal-binding</keyword>
<dbReference type="InterPro" id="IPR044492">
    <property type="entry name" value="P_typ_ATPase_HD_dom"/>
</dbReference>
<dbReference type="PRINTS" id="PR00119">
    <property type="entry name" value="CATATPASE"/>
</dbReference>
<dbReference type="InterPro" id="IPR036412">
    <property type="entry name" value="HAD-like_sf"/>
</dbReference>
<evidence type="ECO:0000256" key="8">
    <source>
        <dbReference type="ARBA" id="ARBA00022723"/>
    </source>
</evidence>
<keyword evidence="17 20" id="KW-0472">Membrane</keyword>
<dbReference type="Gene3D" id="3.30.70.100">
    <property type="match status" value="2"/>
</dbReference>
<dbReference type="GO" id="GO:0005886">
    <property type="term" value="C:plasma membrane"/>
    <property type="evidence" value="ECO:0007669"/>
    <property type="project" value="UniProtKB-SubCell"/>
</dbReference>
<dbReference type="PRINTS" id="PR00943">
    <property type="entry name" value="CUATPASE"/>
</dbReference>
<dbReference type="PROSITE" id="PS01047">
    <property type="entry name" value="HMA_1"/>
    <property type="match status" value="2"/>
</dbReference>
<sequence length="785" mass="80625">MTSQKLILPIDGMSCAACANRIEKVLNKLPGVAASVSFASESAELSLAEGGATPADAVAAIGKAGFSVPMAHAELALEGMSCAACAARIEKVLGKLPGVTASVNFASERASLGFPEGSYAPAALVAAVQKAGFDARVVAGEADDEAATRRHVEHYRHELRVFVVSALLTLPFIAEMVAMLFGVHALMLPRMLQLLLSAPVQFWVGARFYKGACSALKGGGANMDVLVALGTSMAWGFSAWVTLAGLDGQHVYFEASAAVITLVVLGKLMEARAKGKAGSAIEALVRLAPKVARVERGGQLLEVPVGELVLGDVVVVRNGESVPVDGEVVDGEGAFDESLMTGESLPVARGVGGRVVAGSRAVAGSVRLRASGVGNRTQLAQIVRLVREAQGSKAPIQRLADVISGVFVPVVVAIALLTFAATGWWLGDWTVALVHAVAVLVIACPCALGLATPTAVMVGIGNGARRGILFRNAAALETAGRLQAVVLDKTGTLTEGKPTVDAMLVLVPDEDGLLGAVAAVEAGSEHPLSRALIGAAAARKLTLPAVSGFAAHAGAGVEADVAGVGRLAVGDPRWLGLELPDAARAWRDEGKTVVAACVDGAPAGFFAIADRLKPGSARAVGRLREMGIRVLMLTGDNRATAAAIAREAGIDEFEGEVKPRGKADRVAHLKAEGLKVGMVGDGVNDAPALALADASFAMGAGSDVAIEAADVTLMHDDLEHLVDAVALSRATLAKIRQNLFFAFIYNTLGIPLAALGYLSPVIAGAAMAFSSVSVVSNSLLLRRWR</sequence>
<dbReference type="RefSeq" id="WP_136551656.1">
    <property type="nucleotide sequence ID" value="NZ_STGJ01000003.1"/>
</dbReference>
<keyword evidence="7 20" id="KW-0812">Transmembrane</keyword>
<dbReference type="InterPro" id="IPR059000">
    <property type="entry name" value="ATPase_P-type_domA"/>
</dbReference>
<dbReference type="PANTHER" id="PTHR43520:SF8">
    <property type="entry name" value="P-TYPE CU(+) TRANSPORTER"/>
    <property type="match status" value="1"/>
</dbReference>
<evidence type="ECO:0000256" key="1">
    <source>
        <dbReference type="ARBA" id="ARBA00004651"/>
    </source>
</evidence>
<dbReference type="GO" id="GO:0043682">
    <property type="term" value="F:P-type divalent copper transporter activity"/>
    <property type="evidence" value="ECO:0007669"/>
    <property type="project" value="TreeGrafter"/>
</dbReference>
<dbReference type="GO" id="GO:0140581">
    <property type="term" value="F:P-type monovalent copper transporter activity"/>
    <property type="evidence" value="ECO:0007669"/>
    <property type="project" value="UniProtKB-EC"/>
</dbReference>
<dbReference type="NCBIfam" id="TIGR01494">
    <property type="entry name" value="ATPase_P-type"/>
    <property type="match status" value="2"/>
</dbReference>
<dbReference type="SUPFAM" id="SSF56784">
    <property type="entry name" value="HAD-like"/>
    <property type="match status" value="1"/>
</dbReference>
<dbReference type="InterPro" id="IPR027256">
    <property type="entry name" value="P-typ_ATPase_IB"/>
</dbReference>
<dbReference type="SFLD" id="SFLDS00003">
    <property type="entry name" value="Haloacid_Dehalogenase"/>
    <property type="match status" value="1"/>
</dbReference>
<dbReference type="InterPro" id="IPR008250">
    <property type="entry name" value="ATPase_P-typ_transduc_dom_A_sf"/>
</dbReference>
<proteinExistence type="inferred from homology"/>
<dbReference type="FunFam" id="3.40.50.1000:FF:000144">
    <property type="entry name" value="copper-transporting ATPase 1 isoform X2"/>
    <property type="match status" value="1"/>
</dbReference>
<dbReference type="NCBIfam" id="TIGR01511">
    <property type="entry name" value="ATPase-IB1_Cu"/>
    <property type="match status" value="1"/>
</dbReference>
<dbReference type="PROSITE" id="PS50846">
    <property type="entry name" value="HMA_2"/>
    <property type="match status" value="2"/>
</dbReference>
<dbReference type="SUPFAM" id="SSF81665">
    <property type="entry name" value="Calcium ATPase, transmembrane domain M"/>
    <property type="match status" value="1"/>
</dbReference>
<evidence type="ECO:0000256" key="6">
    <source>
        <dbReference type="ARBA" id="ARBA00022553"/>
    </source>
</evidence>
<dbReference type="SFLD" id="SFLDG00002">
    <property type="entry name" value="C1.7:_P-type_atpase_like"/>
    <property type="match status" value="1"/>
</dbReference>